<dbReference type="Proteomes" id="UP000004810">
    <property type="component" value="Unassembled WGS sequence"/>
</dbReference>
<proteinExistence type="predicted"/>
<gene>
    <name evidence="1" type="ORF">WUBG_10274</name>
</gene>
<evidence type="ECO:0000313" key="2">
    <source>
        <dbReference type="Proteomes" id="UP000004810"/>
    </source>
</evidence>
<dbReference type="EMBL" id="ADBV01006156">
    <property type="protein sequence ID" value="EJW78819.1"/>
    <property type="molecule type" value="Genomic_DNA"/>
</dbReference>
<accession>J9EUB5</accession>
<name>J9EUB5_WUCBA</name>
<organism evidence="1 2">
    <name type="scientific">Wuchereria bancrofti</name>
    <dbReference type="NCBI Taxonomy" id="6293"/>
    <lineage>
        <taxon>Eukaryota</taxon>
        <taxon>Metazoa</taxon>
        <taxon>Ecdysozoa</taxon>
        <taxon>Nematoda</taxon>
        <taxon>Chromadorea</taxon>
        <taxon>Rhabditida</taxon>
        <taxon>Spirurina</taxon>
        <taxon>Spiruromorpha</taxon>
        <taxon>Filarioidea</taxon>
        <taxon>Onchocercidae</taxon>
        <taxon>Wuchereria</taxon>
    </lineage>
</organism>
<reference evidence="2" key="1">
    <citation type="submission" date="2012-08" db="EMBL/GenBank/DDBJ databases">
        <title>The Genome Sequence of Wuchereria bancrofti.</title>
        <authorList>
            <person name="Nutman T.B."/>
            <person name="Fink D.L."/>
            <person name="Russ C."/>
            <person name="Young S."/>
            <person name="Zeng Q."/>
            <person name="Koehrsen M."/>
            <person name="Alvarado L."/>
            <person name="Berlin A."/>
            <person name="Chapman S.B."/>
            <person name="Chen Z."/>
            <person name="Freedman E."/>
            <person name="Gellesch M."/>
            <person name="Goldberg J."/>
            <person name="Griggs A."/>
            <person name="Gujja S."/>
            <person name="Heilman E.R."/>
            <person name="Heiman D."/>
            <person name="Hepburn T."/>
            <person name="Howarth C."/>
            <person name="Jen D."/>
            <person name="Larson L."/>
            <person name="Lewis B."/>
            <person name="Mehta T."/>
            <person name="Park D."/>
            <person name="Pearson M."/>
            <person name="Roberts A."/>
            <person name="Saif S."/>
            <person name="Shea T."/>
            <person name="Shenoy N."/>
            <person name="Sisk P."/>
            <person name="Stolte C."/>
            <person name="Sykes S."/>
            <person name="Walk T."/>
            <person name="White J."/>
            <person name="Yandava C."/>
            <person name="Haas B."/>
            <person name="Henn M.R."/>
            <person name="Nusbaum C."/>
            <person name="Birren B."/>
        </authorList>
    </citation>
    <scope>NUCLEOTIDE SEQUENCE [LARGE SCALE GENOMIC DNA]</scope>
    <source>
        <strain evidence="2">NA</strain>
    </source>
</reference>
<dbReference type="AlphaFoldDB" id="J9EUB5"/>
<sequence>MPPPKLQMRFIYHKVPNAETTTKLKKNYATFQYVGSDDFWDGDKVPNNSIVAFGAL</sequence>
<comment type="caution">
    <text evidence="1">The sequence shown here is derived from an EMBL/GenBank/DDBJ whole genome shotgun (WGS) entry which is preliminary data.</text>
</comment>
<protein>
    <submittedName>
        <fullName evidence="1">Uncharacterized protein</fullName>
    </submittedName>
</protein>
<evidence type="ECO:0000313" key="1">
    <source>
        <dbReference type="EMBL" id="EJW78819.1"/>
    </source>
</evidence>